<organism evidence="2 4">
    <name type="scientific">Neospora caninum (strain Liverpool)</name>
    <dbReference type="NCBI Taxonomy" id="572307"/>
    <lineage>
        <taxon>Eukaryota</taxon>
        <taxon>Sar</taxon>
        <taxon>Alveolata</taxon>
        <taxon>Apicomplexa</taxon>
        <taxon>Conoidasida</taxon>
        <taxon>Coccidia</taxon>
        <taxon>Eucoccidiorida</taxon>
        <taxon>Eimeriorina</taxon>
        <taxon>Sarcocystidae</taxon>
        <taxon>Neospora</taxon>
    </lineage>
</organism>
<evidence type="ECO:0008006" key="5">
    <source>
        <dbReference type="Google" id="ProtNLM"/>
    </source>
</evidence>
<sequence length="206" mass="21234">MALTFRGRSRSYPGAALLLLVSLSTLASVSLTVPALLPQIPLAHGASENPVDSSSETVNSTTTTVTTALPSTAECSAPVHNRACTLDLVAGQTGKFTCAFPLPDSAFTKAYTTDGSVVSITEIVAGATTSKTGADASITIPTTFQSRACFAITCSAMDTTPVQTATGTPNRETALKMVRYTLLVRVNKGTAECADEPALLPSSQSK</sequence>
<dbReference type="eggNOG" id="ENOG502R0HJ">
    <property type="taxonomic scope" value="Eukaryota"/>
</dbReference>
<reference evidence="2" key="1">
    <citation type="submission" date="2011-02" db="EMBL/GenBank/DDBJ databases">
        <authorList>
            <person name="Aslett M."/>
        </authorList>
    </citation>
    <scope>NUCLEOTIDE SEQUENCE</scope>
    <source>
        <strain evidence="2">Liverpool</strain>
    </source>
</reference>
<protein>
    <recommendedName>
        <fullName evidence="5">SRS domain-containing protein</fullName>
    </recommendedName>
</protein>
<proteinExistence type="predicted"/>
<name>F0VC35_NEOCL</name>
<dbReference type="OMA" id="FYGRACF"/>
<reference evidence="2" key="2">
    <citation type="submission" date="2011-03" db="EMBL/GenBank/DDBJ databases">
        <title>Comparative genomics and transcriptomics of Neospora caninum and Toxoplasma gondii.</title>
        <authorList>
            <person name="Reid A.J."/>
            <person name="Sohal A."/>
            <person name="Harris D."/>
            <person name="Quail M."/>
            <person name="Sanders M."/>
            <person name="Berriman M."/>
            <person name="Wastling J.M."/>
            <person name="Pain A."/>
        </authorList>
    </citation>
    <scope>NUCLEOTIDE SEQUENCE</scope>
    <source>
        <strain evidence="2">Liverpool</strain>
    </source>
</reference>
<dbReference type="EMBL" id="FR823385">
    <property type="protein sequence ID" value="CBZ51169.1"/>
    <property type="molecule type" value="Genomic_DNA"/>
</dbReference>
<dbReference type="Proteomes" id="UP000007494">
    <property type="component" value="Chromosome IX"/>
</dbReference>
<dbReference type="AlphaFoldDB" id="F0VC35"/>
<accession>F0VC35</accession>
<evidence type="ECO:0000313" key="4">
    <source>
        <dbReference type="Proteomes" id="UP000007494"/>
    </source>
</evidence>
<evidence type="ECO:0000313" key="2">
    <source>
        <dbReference type="EMBL" id="CBZ51169.1"/>
    </source>
</evidence>
<reference evidence="3" key="4">
    <citation type="journal article" date="2015" name="PLoS ONE">
        <title>Comprehensive Evaluation of Toxoplasma gondii VEG and Neospora caninum LIV Genomes with Tachyzoite Stage Transcriptome and Proteome Defines Novel Transcript Features.</title>
        <authorList>
            <person name="Ramaprasad A."/>
            <person name="Mourier T."/>
            <person name="Naeem R."/>
            <person name="Malas T.B."/>
            <person name="Moussa E."/>
            <person name="Panigrahi A."/>
            <person name="Vermont S.J."/>
            <person name="Otto T.D."/>
            <person name="Wastling J."/>
            <person name="Pain A."/>
        </authorList>
    </citation>
    <scope>NUCLEOTIDE SEQUENCE</scope>
    <source>
        <strain evidence="3">Liverpool</strain>
    </source>
</reference>
<keyword evidence="1" id="KW-0732">Signal</keyword>
<dbReference type="VEuPathDB" id="ToxoDB:NCLIV_042360"/>
<feature type="signal peptide" evidence="1">
    <location>
        <begin position="1"/>
        <end position="31"/>
    </location>
</feature>
<dbReference type="RefSeq" id="XP_003881202.1">
    <property type="nucleotide sequence ID" value="XM_003881153.1"/>
</dbReference>
<evidence type="ECO:0000256" key="1">
    <source>
        <dbReference type="SAM" id="SignalP"/>
    </source>
</evidence>
<evidence type="ECO:0000313" key="3">
    <source>
        <dbReference type="EMBL" id="CEL68480.1"/>
    </source>
</evidence>
<dbReference type="EMBL" id="LN714484">
    <property type="protein sequence ID" value="CEL68480.1"/>
    <property type="molecule type" value="Genomic_DNA"/>
</dbReference>
<dbReference type="OrthoDB" id="333102at2759"/>
<feature type="chain" id="PRO_5007655016" description="SRS domain-containing protein" evidence="1">
    <location>
        <begin position="32"/>
        <end position="206"/>
    </location>
</feature>
<dbReference type="InParanoid" id="F0VC35"/>
<gene>
    <name evidence="3" type="ORF">BN1204_042360</name>
    <name evidence="2" type="ORF">NCLIV_042360</name>
</gene>
<reference evidence="4" key="3">
    <citation type="journal article" date="2012" name="PLoS Pathog.">
        <title>Comparative genomics of the apicomplexan parasites Toxoplasma gondii and Neospora caninum: Coccidia differing in host range and transmission strategy.</title>
        <authorList>
            <person name="Reid A.J."/>
            <person name="Vermont S.J."/>
            <person name="Cotton J.A."/>
            <person name="Harris D."/>
            <person name="Hill-Cawthorne G.A."/>
            <person name="Konen-Waisman S."/>
            <person name="Latham S.M."/>
            <person name="Mourier T."/>
            <person name="Norton R."/>
            <person name="Quail M.A."/>
            <person name="Sanders M."/>
            <person name="Shanmugam D."/>
            <person name="Sohal A."/>
            <person name="Wasmuth J.D."/>
            <person name="Brunk B."/>
            <person name="Grigg M.E."/>
            <person name="Howard J.C."/>
            <person name="Parkinson J."/>
            <person name="Roos D.S."/>
            <person name="Trees A.J."/>
            <person name="Berriman M."/>
            <person name="Pain A."/>
            <person name="Wastling J.M."/>
        </authorList>
    </citation>
    <scope>NUCLEOTIDE SEQUENCE [LARGE SCALE GENOMIC DNA]</scope>
    <source>
        <strain evidence="4">Liverpool</strain>
    </source>
</reference>
<dbReference type="GeneID" id="13440154"/>
<keyword evidence="4" id="KW-1185">Reference proteome</keyword>